<dbReference type="VEuPathDB" id="TriTrypDB:ECC02_001363"/>
<evidence type="ECO:0000313" key="2">
    <source>
        <dbReference type="EMBL" id="KAF5214411.1"/>
    </source>
</evidence>
<dbReference type="Proteomes" id="UP000583944">
    <property type="component" value="Unassembled WGS sequence"/>
</dbReference>
<accession>A0A7J6YG80</accession>
<name>A0A7J6YG80_TRYCR</name>
<sequence>MILLVLIAFILLFYEAPDVDDWFYFFPRDFFFFFSFFFSFFCWPFIREAMLRICLRPLCRPPVFQAGESVGGCLTNSLHYDGKTAPLERLLAPFIPVTFTALTQISRSVDAELMERVAEAGGLRSFLGRHSELFAVSKVGGVYVARRLRRRCVGSIPSEGAGLRLSSEAHGPEPEQQVEGAGVFPRIQNVPMEVFRLFPTFFVPMEALLAHLCKLPLTTLSNSRREEELVSEDHSGRSPEAVAESLVEKYNKFLDVVSLNEKNGNGEKEKIKKFVRLQSKFATRAASYEEKEVEVTGGREGCISQIMEPYKVEEYEQYRVARLIPVAEEFCSISAEMRQAAAVLLPEGRCLIHVLLSAPDLFEVRDTPELSVRFILDSRFRPTTTCTKEEIERKLTELKESRVKNGLKMPIDRKKRRTLSRQLQFFVKPTPYLDERVWAHALLDTLPLDGPVAFAVAMSNLPSECLACTPVNLQRLISQYSYLFSLVEGEREKLLQRADIPAVEQRSVSSIDTEEILLTIYNYYPRRRHPNCGTCLERCIYSMPLLLRTRLRQLDFVEDVLRKHPDKVEVLGMLDEELMMHDRNLAEKSQMCQVFRFVGEYQAELIKRYEALCAKLGKDPNTKRLV</sequence>
<evidence type="ECO:0000256" key="1">
    <source>
        <dbReference type="SAM" id="Phobius"/>
    </source>
</evidence>
<reference evidence="3" key="2">
    <citation type="submission" date="2020-04" db="EMBL/GenBank/DDBJ databases">
        <authorList>
            <person name="Diaz Viraque F."/>
        </authorList>
    </citation>
    <scope>NUCLEOTIDE SEQUENCE</scope>
    <source>
        <strain evidence="3">Berenice</strain>
    </source>
</reference>
<dbReference type="EMBL" id="JABDHM010000006">
    <property type="protein sequence ID" value="KAF5225599.1"/>
    <property type="molecule type" value="Genomic_DNA"/>
</dbReference>
<keyword evidence="1" id="KW-0812">Transmembrane</keyword>
<evidence type="ECO:0000313" key="4">
    <source>
        <dbReference type="Proteomes" id="UP000583944"/>
    </source>
</evidence>
<comment type="caution">
    <text evidence="3">The sequence shown here is derived from an EMBL/GenBank/DDBJ whole genome shotgun (WGS) entry which is preliminary data.</text>
</comment>
<feature type="transmembrane region" description="Helical" evidence="1">
    <location>
        <begin position="28"/>
        <end position="46"/>
    </location>
</feature>
<dbReference type="VEuPathDB" id="TriTrypDB:BCY84_14109"/>
<dbReference type="AlphaFoldDB" id="A0A7J6YG80"/>
<protein>
    <submittedName>
        <fullName evidence="3">Uncharacterized protein</fullName>
    </submittedName>
</protein>
<gene>
    <name evidence="3" type="ORF">ECC02_001363</name>
    <name evidence="2" type="ORF">ECC02_012988</name>
</gene>
<dbReference type="EMBL" id="JABDHM010000519">
    <property type="protein sequence ID" value="KAF5214411.1"/>
    <property type="molecule type" value="Genomic_DNA"/>
</dbReference>
<keyword evidence="1" id="KW-1133">Transmembrane helix</keyword>
<reference evidence="3 4" key="1">
    <citation type="journal article" date="2019" name="Genome Biol. Evol.">
        <title>Nanopore Sequencing Significantly Improves Genome Assembly of the Protozoan Parasite Trypanosoma cruzi.</title>
        <authorList>
            <person name="Diaz-Viraque F."/>
            <person name="Pita S."/>
            <person name="Greif G."/>
            <person name="de Souza R.C.M."/>
            <person name="Iraola G."/>
            <person name="Robello C."/>
        </authorList>
    </citation>
    <scope>NUCLEOTIDE SEQUENCE [LARGE SCALE GENOMIC DNA]</scope>
    <source>
        <strain evidence="3 4">Berenice</strain>
    </source>
</reference>
<keyword evidence="1" id="KW-0472">Membrane</keyword>
<evidence type="ECO:0000313" key="3">
    <source>
        <dbReference type="EMBL" id="KAF5225599.1"/>
    </source>
</evidence>
<dbReference type="VEuPathDB" id="TriTrypDB:ECC02_012988"/>
<organism evidence="3 4">
    <name type="scientific">Trypanosoma cruzi</name>
    <dbReference type="NCBI Taxonomy" id="5693"/>
    <lineage>
        <taxon>Eukaryota</taxon>
        <taxon>Discoba</taxon>
        <taxon>Euglenozoa</taxon>
        <taxon>Kinetoplastea</taxon>
        <taxon>Metakinetoplastina</taxon>
        <taxon>Trypanosomatida</taxon>
        <taxon>Trypanosomatidae</taxon>
        <taxon>Trypanosoma</taxon>
        <taxon>Schizotrypanum</taxon>
    </lineage>
</organism>
<proteinExistence type="predicted"/>